<gene>
    <name evidence="1" type="ORF">PX52LOC_00732</name>
</gene>
<dbReference type="Proteomes" id="UP000324974">
    <property type="component" value="Chromosome"/>
</dbReference>
<protein>
    <recommendedName>
        <fullName evidence="3">Phage tail protein</fullName>
    </recommendedName>
</protein>
<evidence type="ECO:0000313" key="1">
    <source>
        <dbReference type="EMBL" id="QEL13874.1"/>
    </source>
</evidence>
<proteinExistence type="predicted"/>
<dbReference type="RefSeq" id="WP_149108806.1">
    <property type="nucleotide sequence ID" value="NZ_CP042425.1"/>
</dbReference>
<organism evidence="1 2">
    <name type="scientific">Limnoglobus roseus</name>
    <dbReference type="NCBI Taxonomy" id="2598579"/>
    <lineage>
        <taxon>Bacteria</taxon>
        <taxon>Pseudomonadati</taxon>
        <taxon>Planctomycetota</taxon>
        <taxon>Planctomycetia</taxon>
        <taxon>Gemmatales</taxon>
        <taxon>Gemmataceae</taxon>
        <taxon>Limnoglobus</taxon>
    </lineage>
</organism>
<accession>A0A5C1A9S6</accession>
<dbReference type="Gene3D" id="4.10.410.40">
    <property type="match status" value="1"/>
</dbReference>
<dbReference type="OrthoDB" id="4206561at2"/>
<dbReference type="EMBL" id="CP042425">
    <property type="protein sequence ID" value="QEL13874.1"/>
    <property type="molecule type" value="Genomic_DNA"/>
</dbReference>
<evidence type="ECO:0000313" key="2">
    <source>
        <dbReference type="Proteomes" id="UP000324974"/>
    </source>
</evidence>
<dbReference type="KEGG" id="lrs:PX52LOC_00732"/>
<sequence length="146" mass="15154">MAILGIGSTLGYSTDGGSTFTTIPECTSISITMGTHDKIENVHLGITDNTKDFLIGLSDPGEIAFKFNFAATVFTGLMAIKGMIKSGSNEIKWKVTGPDPDGAGSGVPQTYTVKGGLMELMFSEFPVNGIIVVDGKVACRGAVTVG</sequence>
<keyword evidence="2" id="KW-1185">Reference proteome</keyword>
<evidence type="ECO:0008006" key="3">
    <source>
        <dbReference type="Google" id="ProtNLM"/>
    </source>
</evidence>
<dbReference type="AlphaFoldDB" id="A0A5C1A9S6"/>
<name>A0A5C1A9S6_9BACT</name>
<reference evidence="2" key="1">
    <citation type="submission" date="2019-08" db="EMBL/GenBank/DDBJ databases">
        <title>Limnoglobus roseus gen. nov., sp. nov., a novel freshwater planctomycete with a giant genome from the family Gemmataceae.</title>
        <authorList>
            <person name="Kulichevskaya I.S."/>
            <person name="Naumoff D.G."/>
            <person name="Miroshnikov K."/>
            <person name="Ivanova A."/>
            <person name="Philippov D.A."/>
            <person name="Hakobyan A."/>
            <person name="Rijpstra I.C."/>
            <person name="Sinninghe Damste J.S."/>
            <person name="Liesack W."/>
            <person name="Dedysh S.N."/>
        </authorList>
    </citation>
    <scope>NUCLEOTIDE SEQUENCE [LARGE SCALE GENOMIC DNA]</scope>
    <source>
        <strain evidence="2">PX52</strain>
    </source>
</reference>